<dbReference type="PANTHER" id="PTHR11579">
    <property type="entry name" value="PROTEIN-L-ISOASPARTATE O-METHYLTRANSFERASE"/>
    <property type="match status" value="1"/>
</dbReference>
<keyword evidence="6 7" id="KW-0949">S-adenosyl-L-methionine</keyword>
<dbReference type="InterPro" id="IPR000682">
    <property type="entry name" value="PCMT"/>
</dbReference>
<evidence type="ECO:0000313" key="8">
    <source>
        <dbReference type="EMBL" id="MCG2461032.1"/>
    </source>
</evidence>
<evidence type="ECO:0000256" key="2">
    <source>
        <dbReference type="ARBA" id="ARBA00005369"/>
    </source>
</evidence>
<accession>A0AAE3EWK3</accession>
<evidence type="ECO:0000256" key="1">
    <source>
        <dbReference type="ARBA" id="ARBA00004496"/>
    </source>
</evidence>
<comment type="catalytic activity">
    <reaction evidence="7">
        <text>[protein]-L-isoaspartate + S-adenosyl-L-methionine = [protein]-L-isoaspartate alpha-methyl ester + S-adenosyl-L-homocysteine</text>
        <dbReference type="Rhea" id="RHEA:12705"/>
        <dbReference type="Rhea" id="RHEA-COMP:12143"/>
        <dbReference type="Rhea" id="RHEA-COMP:12144"/>
        <dbReference type="ChEBI" id="CHEBI:57856"/>
        <dbReference type="ChEBI" id="CHEBI:59789"/>
        <dbReference type="ChEBI" id="CHEBI:90596"/>
        <dbReference type="ChEBI" id="CHEBI:90598"/>
        <dbReference type="EC" id="2.1.1.77"/>
    </reaction>
</comment>
<dbReference type="RefSeq" id="WP_317902180.1">
    <property type="nucleotide sequence ID" value="NZ_JAIRBC010000012.1"/>
</dbReference>
<dbReference type="GO" id="GO:0032259">
    <property type="term" value="P:methylation"/>
    <property type="evidence" value="ECO:0007669"/>
    <property type="project" value="UniProtKB-KW"/>
</dbReference>
<comment type="caution">
    <text evidence="8">The sequence shown here is derived from an EMBL/GenBank/DDBJ whole genome shotgun (WGS) entry which is preliminary data.</text>
</comment>
<dbReference type="PANTHER" id="PTHR11579:SF0">
    <property type="entry name" value="PROTEIN-L-ISOASPARTATE(D-ASPARTATE) O-METHYLTRANSFERASE"/>
    <property type="match status" value="1"/>
</dbReference>
<dbReference type="NCBIfam" id="TIGR00080">
    <property type="entry name" value="pimt"/>
    <property type="match status" value="1"/>
</dbReference>
<evidence type="ECO:0000256" key="3">
    <source>
        <dbReference type="ARBA" id="ARBA00022490"/>
    </source>
</evidence>
<dbReference type="FunFam" id="3.40.50.150:FF:000010">
    <property type="entry name" value="Protein-L-isoaspartate O-methyltransferase"/>
    <property type="match status" value="1"/>
</dbReference>
<dbReference type="Pfam" id="PF01135">
    <property type="entry name" value="PCMT"/>
    <property type="match status" value="1"/>
</dbReference>
<dbReference type="Gene3D" id="3.40.50.150">
    <property type="entry name" value="Vaccinia Virus protein VP39"/>
    <property type="match status" value="1"/>
</dbReference>
<dbReference type="NCBIfam" id="NF001453">
    <property type="entry name" value="PRK00312.1"/>
    <property type="match status" value="1"/>
</dbReference>
<keyword evidence="5 7" id="KW-0808">Transferase</keyword>
<dbReference type="Proteomes" id="UP001200642">
    <property type="component" value="Unassembled WGS sequence"/>
</dbReference>
<name>A0AAE3EWK3_9FLAO</name>
<sequence>MTNKIFIWVCLFATGTGSGQINFAAERENMVNTQLKPQGITDPATLKAMGKVPRHEFVPERLNGRAYQDGPLPIGMGQTISQPFMVAYATQALRLKPHFKVLEIGTGSGYQAAILAEIVDSVYTIEIVPELGVAAKKLLGHLGYDNIHFKIGDGYKGWPENGPFDAIVVTAAPPVIPPPLIDQLKEGGRMVIPVGEPHEIQRFLEVRKKGGKIKTQNLMPVRFVPFTRKENGQ</sequence>
<keyword evidence="9" id="KW-1185">Reference proteome</keyword>
<feature type="active site" evidence="7">
    <location>
        <position position="81"/>
    </location>
</feature>
<dbReference type="EC" id="2.1.1.77" evidence="7"/>
<evidence type="ECO:0000313" key="9">
    <source>
        <dbReference type="Proteomes" id="UP001200642"/>
    </source>
</evidence>
<evidence type="ECO:0000256" key="5">
    <source>
        <dbReference type="ARBA" id="ARBA00022679"/>
    </source>
</evidence>
<comment type="similarity">
    <text evidence="2 7">Belongs to the methyltransferase superfamily. L-isoaspartyl/D-aspartyl protein methyltransferase family.</text>
</comment>
<dbReference type="EMBL" id="JAIRBC010000012">
    <property type="protein sequence ID" value="MCG2461032.1"/>
    <property type="molecule type" value="Genomic_DNA"/>
</dbReference>
<dbReference type="HAMAP" id="MF_00090">
    <property type="entry name" value="PIMT"/>
    <property type="match status" value="1"/>
</dbReference>
<evidence type="ECO:0000256" key="7">
    <source>
        <dbReference type="HAMAP-Rule" id="MF_00090"/>
    </source>
</evidence>
<dbReference type="InterPro" id="IPR029063">
    <property type="entry name" value="SAM-dependent_MTases_sf"/>
</dbReference>
<dbReference type="PROSITE" id="PS01279">
    <property type="entry name" value="PCMT"/>
    <property type="match status" value="1"/>
</dbReference>
<gene>
    <name evidence="7" type="primary">pcm</name>
    <name evidence="8" type="ORF">K8352_09760</name>
</gene>
<evidence type="ECO:0000256" key="4">
    <source>
        <dbReference type="ARBA" id="ARBA00022603"/>
    </source>
</evidence>
<dbReference type="SUPFAM" id="SSF53335">
    <property type="entry name" value="S-adenosyl-L-methionine-dependent methyltransferases"/>
    <property type="match status" value="1"/>
</dbReference>
<dbReference type="AlphaFoldDB" id="A0AAE3EWK3"/>
<dbReference type="GO" id="GO:0030091">
    <property type="term" value="P:protein repair"/>
    <property type="evidence" value="ECO:0007669"/>
    <property type="project" value="UniProtKB-UniRule"/>
</dbReference>
<dbReference type="GO" id="GO:0004719">
    <property type="term" value="F:protein-L-isoaspartate (D-aspartate) O-methyltransferase activity"/>
    <property type="evidence" value="ECO:0007669"/>
    <property type="project" value="UniProtKB-UniRule"/>
</dbReference>
<keyword evidence="3 7" id="KW-0963">Cytoplasm</keyword>
<keyword evidence="4 7" id="KW-0489">Methyltransferase</keyword>
<organism evidence="8 9">
    <name type="scientific">Cerina litoralis</name>
    <dbReference type="NCBI Taxonomy" id="2874477"/>
    <lineage>
        <taxon>Bacteria</taxon>
        <taxon>Pseudomonadati</taxon>
        <taxon>Bacteroidota</taxon>
        <taxon>Flavobacteriia</taxon>
        <taxon>Flavobacteriales</taxon>
        <taxon>Flavobacteriaceae</taxon>
        <taxon>Cerina</taxon>
    </lineage>
</organism>
<protein>
    <recommendedName>
        <fullName evidence="7">Protein-L-isoaspartate O-methyltransferase</fullName>
        <ecNumber evidence="7">2.1.1.77</ecNumber>
    </recommendedName>
    <alternativeName>
        <fullName evidence="7">L-isoaspartyl protein carboxyl methyltransferase</fullName>
    </alternativeName>
    <alternativeName>
        <fullName evidence="7">Protein L-isoaspartyl methyltransferase</fullName>
    </alternativeName>
    <alternativeName>
        <fullName evidence="7">Protein-beta-aspartate methyltransferase</fullName>
        <shortName evidence="7">PIMT</shortName>
    </alternativeName>
</protein>
<dbReference type="CDD" id="cd02440">
    <property type="entry name" value="AdoMet_MTases"/>
    <property type="match status" value="1"/>
</dbReference>
<proteinExistence type="inferred from homology"/>
<comment type="function">
    <text evidence="7">Catalyzes the methyl esterification of L-isoaspartyl residues in peptides and proteins that result from spontaneous decomposition of normal L-aspartyl and L-asparaginyl residues. It plays a role in the repair and/or degradation of damaged proteins.</text>
</comment>
<reference evidence="8" key="1">
    <citation type="submission" date="2023-02" db="EMBL/GenBank/DDBJ databases">
        <title>Genome of Flavobacteriaceae gen. nov. sp. strain F89.</title>
        <authorList>
            <person name="Wang Y."/>
        </authorList>
    </citation>
    <scope>NUCLEOTIDE SEQUENCE</scope>
    <source>
        <strain evidence="8">F89</strain>
    </source>
</reference>
<evidence type="ECO:0000256" key="6">
    <source>
        <dbReference type="ARBA" id="ARBA00022691"/>
    </source>
</evidence>
<dbReference type="GO" id="GO:0005737">
    <property type="term" value="C:cytoplasm"/>
    <property type="evidence" value="ECO:0007669"/>
    <property type="project" value="UniProtKB-SubCell"/>
</dbReference>
<comment type="subcellular location">
    <subcellularLocation>
        <location evidence="1 7">Cytoplasm</location>
    </subcellularLocation>
</comment>